<evidence type="ECO:0000256" key="2">
    <source>
        <dbReference type="ARBA" id="ARBA00009533"/>
    </source>
</evidence>
<dbReference type="Proteomes" id="UP000000557">
    <property type="component" value="Chromosome"/>
</dbReference>
<dbReference type="InParanoid" id="Q7NIG4"/>
<dbReference type="PhylomeDB" id="Q7NIG4"/>
<sequence length="382" mass="42275">MSTAGIRASVADELVTYGLSLDIHKRNHLGYPFCLKYDHAEQLAETIQDQRYTLINIGDPFSSPIYQISSLEYERQVLGFFAELFGLDRQPRPWWGYIGSCGTEGNLYGLLLGRLAQPEGILYFSEAAHYSVGKAARMFRMPYRKVRSQASGEMDYAHLAEIVESGQPVIINLTLGTTFTGAVDEIGRTVEALTGRGIGLDQVYIHVDAALGGMIACYIRPELISFDWPIGSLAISGHKFIGCPHPCGVVLTYKETADRFSSEISAEVEYIGSTDLTIMGSRNGHTPLYLWAEIQRRKSTFHLEAEAIVDKARFLHQKLSDQGLPALLNPLSSTVVFPRPPQPVIAKYQLAVQVDQAHAVIMQQHSYELLEEFAGVLGTCLG</sequence>
<dbReference type="GO" id="GO:0030170">
    <property type="term" value="F:pyridoxal phosphate binding"/>
    <property type="evidence" value="ECO:0007669"/>
    <property type="project" value="InterPro"/>
</dbReference>
<dbReference type="PANTHER" id="PTHR46101">
    <property type="match status" value="1"/>
</dbReference>
<evidence type="ECO:0000256" key="3">
    <source>
        <dbReference type="ARBA" id="ARBA00022793"/>
    </source>
</evidence>
<reference evidence="8 9" key="2">
    <citation type="journal article" date="2003" name="DNA Res.">
        <title>Complete genome structure of Gloeobacter violaceus PCC 7421, a cyanobacterium that lacks thylakoids (supplement).</title>
        <authorList>
            <person name="Nakamura Y."/>
            <person name="Kaneko T."/>
            <person name="Sato S."/>
            <person name="Mimuro M."/>
            <person name="Miyashita H."/>
            <person name="Tsuchiya T."/>
            <person name="Sasamoto S."/>
            <person name="Watanabe A."/>
            <person name="Kawashima K."/>
            <person name="Kishida Y."/>
            <person name="Kiyokawa C."/>
            <person name="Kohara M."/>
            <person name="Matsumoto M."/>
            <person name="Matsuno A."/>
            <person name="Nakazaki N."/>
            <person name="Shimpo S."/>
            <person name="Takeuchi C."/>
            <person name="Yamada M."/>
            <person name="Tabata S."/>
        </authorList>
    </citation>
    <scope>NUCLEOTIDE SEQUENCE [LARGE SCALE GENOMIC DNA]</scope>
    <source>
        <strain evidence="9">ATCC 29082 / PCC 7421</strain>
    </source>
</reference>
<feature type="modified residue" description="N6-(pyridoxal phosphate)lysine" evidence="6">
    <location>
        <position position="239"/>
    </location>
</feature>
<dbReference type="InterPro" id="IPR002129">
    <property type="entry name" value="PyrdxlP-dep_de-COase"/>
</dbReference>
<dbReference type="EnsemblBacteria" id="BAC90160">
    <property type="protein sequence ID" value="BAC90160"/>
    <property type="gene ID" value="BAC90160"/>
</dbReference>
<dbReference type="Gene3D" id="3.40.640.10">
    <property type="entry name" value="Type I PLP-dependent aspartate aminotransferase-like (Major domain)"/>
    <property type="match status" value="1"/>
</dbReference>
<dbReference type="NCBIfam" id="NF002748">
    <property type="entry name" value="PRK02769.1"/>
    <property type="match status" value="1"/>
</dbReference>
<evidence type="ECO:0000256" key="6">
    <source>
        <dbReference type="PIRSR" id="PIRSR602129-50"/>
    </source>
</evidence>
<keyword evidence="4 6" id="KW-0663">Pyridoxal phosphate</keyword>
<name>Q7NIG4_GLOVI</name>
<evidence type="ECO:0000256" key="7">
    <source>
        <dbReference type="RuleBase" id="RU000382"/>
    </source>
</evidence>
<dbReference type="KEGG" id="gvi:gll2219"/>
<evidence type="ECO:0000313" key="8">
    <source>
        <dbReference type="EMBL" id="BAC90160.1"/>
    </source>
</evidence>
<dbReference type="SUPFAM" id="SSF53383">
    <property type="entry name" value="PLP-dependent transferases"/>
    <property type="match status" value="1"/>
</dbReference>
<comment type="similarity">
    <text evidence="2 7">Belongs to the group II decarboxylase family.</text>
</comment>
<keyword evidence="3" id="KW-0210">Decarboxylase</keyword>
<dbReference type="STRING" id="251221.gene:10759714"/>
<accession>Q7NIG4</accession>
<dbReference type="eggNOG" id="COG0076">
    <property type="taxonomic scope" value="Bacteria"/>
</dbReference>
<organism evidence="8 9">
    <name type="scientific">Gloeobacter violaceus (strain ATCC 29082 / PCC 7421)</name>
    <dbReference type="NCBI Taxonomy" id="251221"/>
    <lineage>
        <taxon>Bacteria</taxon>
        <taxon>Bacillati</taxon>
        <taxon>Cyanobacteriota</taxon>
        <taxon>Cyanophyceae</taxon>
        <taxon>Gloeobacterales</taxon>
        <taxon>Gloeobacteraceae</taxon>
        <taxon>Gloeobacter</taxon>
    </lineage>
</organism>
<dbReference type="RefSeq" id="WP_011142216.1">
    <property type="nucleotide sequence ID" value="NC_005125.1"/>
</dbReference>
<evidence type="ECO:0000256" key="1">
    <source>
        <dbReference type="ARBA" id="ARBA00001933"/>
    </source>
</evidence>
<dbReference type="EMBL" id="BA000045">
    <property type="protein sequence ID" value="BAC90160.1"/>
    <property type="molecule type" value="Genomic_DNA"/>
</dbReference>
<dbReference type="InterPro" id="IPR015424">
    <property type="entry name" value="PyrdxlP-dep_Trfase"/>
</dbReference>
<comment type="cofactor">
    <cofactor evidence="1 6 7">
        <name>pyridoxal 5'-phosphate</name>
        <dbReference type="ChEBI" id="CHEBI:597326"/>
    </cofactor>
</comment>
<dbReference type="GO" id="GO:0004058">
    <property type="term" value="F:aromatic-L-amino-acid decarboxylase activity"/>
    <property type="evidence" value="ECO:0007669"/>
    <property type="project" value="UniProtKB-ARBA"/>
</dbReference>
<proteinExistence type="inferred from homology"/>
<evidence type="ECO:0000256" key="5">
    <source>
        <dbReference type="ARBA" id="ARBA00023239"/>
    </source>
</evidence>
<dbReference type="PATRIC" id="fig|251221.4.peg.2253"/>
<gene>
    <name evidence="8" type="ordered locus">gll2219</name>
</gene>
<evidence type="ECO:0000313" key="9">
    <source>
        <dbReference type="Proteomes" id="UP000000557"/>
    </source>
</evidence>
<dbReference type="GO" id="GO:0019752">
    <property type="term" value="P:carboxylic acid metabolic process"/>
    <property type="evidence" value="ECO:0007669"/>
    <property type="project" value="InterPro"/>
</dbReference>
<evidence type="ECO:0000256" key="4">
    <source>
        <dbReference type="ARBA" id="ARBA00022898"/>
    </source>
</evidence>
<keyword evidence="5 7" id="KW-0456">Lyase</keyword>
<dbReference type="PANTHER" id="PTHR46101:SF2">
    <property type="entry name" value="SERINE DECARBOXYLASE"/>
    <property type="match status" value="1"/>
</dbReference>
<dbReference type="Pfam" id="PF00282">
    <property type="entry name" value="Pyridoxal_deC"/>
    <property type="match status" value="1"/>
</dbReference>
<dbReference type="OrthoDB" id="9803665at2"/>
<dbReference type="InterPro" id="IPR051151">
    <property type="entry name" value="Group_II_Decarboxylase"/>
</dbReference>
<dbReference type="AlphaFoldDB" id="Q7NIG4"/>
<reference evidence="8 9" key="1">
    <citation type="journal article" date="2003" name="DNA Res.">
        <title>Complete genome structure of Gloeobacter violaceus PCC 7421, a cyanobacterium that lacks thylakoids.</title>
        <authorList>
            <person name="Nakamura Y."/>
            <person name="Kaneko T."/>
            <person name="Sato S."/>
            <person name="Mimuro M."/>
            <person name="Miyashita H."/>
            <person name="Tsuchiya T."/>
            <person name="Sasamoto S."/>
            <person name="Watanabe A."/>
            <person name="Kawashima K."/>
            <person name="Kishida Y."/>
            <person name="Kiyokawa C."/>
            <person name="Kohara M."/>
            <person name="Matsumoto M."/>
            <person name="Matsuno A."/>
            <person name="Nakazaki N."/>
            <person name="Shimpo S."/>
            <person name="Takeuchi C."/>
            <person name="Yamada M."/>
            <person name="Tabata S."/>
        </authorList>
    </citation>
    <scope>NUCLEOTIDE SEQUENCE [LARGE SCALE GENOMIC DNA]</scope>
    <source>
        <strain evidence="9">ATCC 29082 / PCC 7421</strain>
    </source>
</reference>
<dbReference type="HOGENOM" id="CLU_028929_0_1_3"/>
<keyword evidence="9" id="KW-1185">Reference proteome</keyword>
<protein>
    <submittedName>
        <fullName evidence="8">Histidine decarboxylase</fullName>
    </submittedName>
</protein>
<dbReference type="InterPro" id="IPR015421">
    <property type="entry name" value="PyrdxlP-dep_Trfase_major"/>
</dbReference>